<evidence type="ECO:0000313" key="4">
    <source>
        <dbReference type="Proteomes" id="UP000648663"/>
    </source>
</evidence>
<proteinExistence type="predicted"/>
<dbReference type="EMBL" id="BMMI01000001">
    <property type="protein sequence ID" value="GGL52913.1"/>
    <property type="molecule type" value="Genomic_DNA"/>
</dbReference>
<dbReference type="Proteomes" id="UP000552836">
    <property type="component" value="Unassembled WGS sequence"/>
</dbReference>
<name>A0A846LM72_9ACTN</name>
<sequence length="83" mass="9067">MSTADGWDLTVPDDANELLAELRRHGVVPGQRLRVVPGVGQEPTVADEPTVQRRSMEFIASFAAEPDLGRNADEYLAEGFGRD</sequence>
<reference evidence="1" key="1">
    <citation type="journal article" date="2014" name="Int. J. Syst. Evol. Microbiol.">
        <title>Complete genome of a new Firmicutes species belonging to the dominant human colonic microbiota ('Ruminococcus bicirculans') reveals two chromosomes and a selective capacity to utilize plant glucans.</title>
        <authorList>
            <consortium name="NISC Comparative Sequencing Program"/>
            <person name="Wegmann U."/>
            <person name="Louis P."/>
            <person name="Goesmann A."/>
            <person name="Henrissat B."/>
            <person name="Duncan S.H."/>
            <person name="Flint H.J."/>
        </authorList>
    </citation>
    <scope>NUCLEOTIDE SEQUENCE</scope>
    <source>
        <strain evidence="1">CGMCC 4.5581</strain>
    </source>
</reference>
<gene>
    <name evidence="2" type="ORF">FB380_001658</name>
    <name evidence="1" type="ORF">GCM10011589_06320</name>
</gene>
<dbReference type="AlphaFoldDB" id="A0A846LM72"/>
<keyword evidence="4" id="KW-1185">Reference proteome</keyword>
<dbReference type="EMBL" id="JAAMPA010000001">
    <property type="protein sequence ID" value="NIH67212.1"/>
    <property type="molecule type" value="Genomic_DNA"/>
</dbReference>
<dbReference type="RefSeq" id="WP_166754673.1">
    <property type="nucleotide sequence ID" value="NZ_BAABJU010000001.1"/>
</dbReference>
<comment type="caution">
    <text evidence="2">The sequence shown here is derived from an EMBL/GenBank/DDBJ whole genome shotgun (WGS) entry which is preliminary data.</text>
</comment>
<reference evidence="1" key="4">
    <citation type="submission" date="2024-05" db="EMBL/GenBank/DDBJ databases">
        <authorList>
            <person name="Sun Q."/>
            <person name="Zhou Y."/>
        </authorList>
    </citation>
    <scope>NUCLEOTIDE SEQUENCE</scope>
    <source>
        <strain evidence="1">CGMCC 4.5581</strain>
    </source>
</reference>
<reference evidence="4" key="2">
    <citation type="journal article" date="2019" name="Int. J. Syst. Evol. Microbiol.">
        <title>The Global Catalogue of Microorganisms (GCM) 10K type strain sequencing project: providing services to taxonomists for standard genome sequencing and annotation.</title>
        <authorList>
            <consortium name="The Broad Institute Genomics Platform"/>
            <consortium name="The Broad Institute Genome Sequencing Center for Infectious Disease"/>
            <person name="Wu L."/>
            <person name="Ma J."/>
        </authorList>
    </citation>
    <scope>NUCLEOTIDE SEQUENCE [LARGE SCALE GENOMIC DNA]</scope>
    <source>
        <strain evidence="4">CGMCC 4.5581</strain>
    </source>
</reference>
<protein>
    <submittedName>
        <fullName evidence="2">Uncharacterized protein</fullName>
    </submittedName>
</protein>
<reference evidence="2 3" key="3">
    <citation type="submission" date="2020-02" db="EMBL/GenBank/DDBJ databases">
        <title>Sequencing the genomes of 1000 actinobacteria strains.</title>
        <authorList>
            <person name="Klenk H.-P."/>
        </authorList>
    </citation>
    <scope>NUCLEOTIDE SEQUENCE [LARGE SCALE GENOMIC DNA]</scope>
    <source>
        <strain evidence="2 3">DSM 45201</strain>
    </source>
</reference>
<evidence type="ECO:0000313" key="3">
    <source>
        <dbReference type="Proteomes" id="UP000552836"/>
    </source>
</evidence>
<accession>A0A846LM72</accession>
<dbReference type="Proteomes" id="UP000648663">
    <property type="component" value="Unassembled WGS sequence"/>
</dbReference>
<evidence type="ECO:0000313" key="1">
    <source>
        <dbReference type="EMBL" id="GGL52913.1"/>
    </source>
</evidence>
<organism evidence="2 3">
    <name type="scientific">Modestobacter marinus</name>
    <dbReference type="NCBI Taxonomy" id="477641"/>
    <lineage>
        <taxon>Bacteria</taxon>
        <taxon>Bacillati</taxon>
        <taxon>Actinomycetota</taxon>
        <taxon>Actinomycetes</taxon>
        <taxon>Geodermatophilales</taxon>
        <taxon>Geodermatophilaceae</taxon>
        <taxon>Modestobacter</taxon>
    </lineage>
</organism>
<evidence type="ECO:0000313" key="2">
    <source>
        <dbReference type="EMBL" id="NIH67212.1"/>
    </source>
</evidence>